<comment type="caution">
    <text evidence="1">The sequence shown here is derived from an EMBL/GenBank/DDBJ whole genome shotgun (WGS) entry which is preliminary data.</text>
</comment>
<dbReference type="Proteomes" id="UP000050424">
    <property type="component" value="Unassembled WGS sequence"/>
</dbReference>
<dbReference type="AlphaFoldDB" id="A0A0P7C0G5"/>
<dbReference type="EMBL" id="LKCW01000008">
    <property type="protein sequence ID" value="KPM45377.1"/>
    <property type="molecule type" value="Genomic_DNA"/>
</dbReference>
<evidence type="ECO:0000313" key="1">
    <source>
        <dbReference type="EMBL" id="KPM45377.1"/>
    </source>
</evidence>
<proteinExistence type="predicted"/>
<accession>A0A0P7C0G5</accession>
<sequence>MTSRATVLSPATPSEFLLHTLSSQRYPTTIVIGRSQQEFLRAVVEEVALQLSTERTSKQDNLQDGSNEKTISRPFLESPLSQVALSRHIRLVFISTITHLRAYLSILSAANSPVAAPPGYTPDGNPPLLLVYGLLALHRDTSEWSAQGLGNSTAVLVDCAARNAFLPVVVEPRGAGGHDGLDHLARETVPILNGTPRNEDGIWNGRSVTVQQVMSRWFEFESRDWKEETDHLSKNKTIVSPEDRHQD</sequence>
<evidence type="ECO:0000313" key="2">
    <source>
        <dbReference type="Proteomes" id="UP000050424"/>
    </source>
</evidence>
<gene>
    <name evidence="1" type="ORF">AK830_g1155</name>
</gene>
<protein>
    <submittedName>
        <fullName evidence="1">Uncharacterized protein</fullName>
    </submittedName>
</protein>
<keyword evidence="2" id="KW-1185">Reference proteome</keyword>
<dbReference type="OrthoDB" id="5391496at2759"/>
<name>A0A0P7C0G5_9HYPO</name>
<organism evidence="1 2">
    <name type="scientific">Neonectria ditissima</name>
    <dbReference type="NCBI Taxonomy" id="78410"/>
    <lineage>
        <taxon>Eukaryota</taxon>
        <taxon>Fungi</taxon>
        <taxon>Dikarya</taxon>
        <taxon>Ascomycota</taxon>
        <taxon>Pezizomycotina</taxon>
        <taxon>Sordariomycetes</taxon>
        <taxon>Hypocreomycetidae</taxon>
        <taxon>Hypocreales</taxon>
        <taxon>Nectriaceae</taxon>
        <taxon>Neonectria</taxon>
    </lineage>
</organism>
<reference evidence="1 2" key="1">
    <citation type="submission" date="2015-09" db="EMBL/GenBank/DDBJ databases">
        <title>Draft genome of a European isolate of the apple canker pathogen Neonectria ditissima.</title>
        <authorList>
            <person name="Gomez-Cortecero A."/>
            <person name="Harrison R.J."/>
            <person name="Armitage A.D."/>
        </authorList>
    </citation>
    <scope>NUCLEOTIDE SEQUENCE [LARGE SCALE GENOMIC DNA]</scope>
    <source>
        <strain evidence="1 2">R09/05</strain>
    </source>
</reference>